<accession>A0A1H7LI26</accession>
<dbReference type="GO" id="GO:0016787">
    <property type="term" value="F:hydrolase activity"/>
    <property type="evidence" value="ECO:0007669"/>
    <property type="project" value="InterPro"/>
</dbReference>
<protein>
    <recommendedName>
        <fullName evidence="2">3-keto-alpha-glucoside-1,2-lyase/3-keto-2-hydroxy-glucal hydratase domain-containing protein</fullName>
    </recommendedName>
</protein>
<dbReference type="RefSeq" id="WP_089907575.1">
    <property type="nucleotide sequence ID" value="NZ_FOBB01000001.1"/>
</dbReference>
<feature type="chain" id="PRO_5011497122" description="3-keto-alpha-glucoside-1,2-lyase/3-keto-2-hydroxy-glucal hydratase domain-containing protein" evidence="1">
    <location>
        <begin position="19"/>
        <end position="265"/>
    </location>
</feature>
<reference evidence="3 4" key="1">
    <citation type="submission" date="2016-10" db="EMBL/GenBank/DDBJ databases">
        <authorList>
            <person name="de Groot N.N."/>
        </authorList>
    </citation>
    <scope>NUCLEOTIDE SEQUENCE [LARGE SCALE GENOMIC DNA]</scope>
    <source>
        <strain evidence="3 4">DSM 21039</strain>
    </source>
</reference>
<evidence type="ECO:0000259" key="2">
    <source>
        <dbReference type="Pfam" id="PF06439"/>
    </source>
</evidence>
<gene>
    <name evidence="3" type="ORF">SAMN04488505_1011267</name>
</gene>
<dbReference type="STRING" id="573321.SAMN04488505_1011267"/>
<name>A0A1H7LI26_9BACT</name>
<dbReference type="InterPro" id="IPR010496">
    <property type="entry name" value="AL/BT2_dom"/>
</dbReference>
<sequence>MRKLFVPALSVLTAVAMACGNASTPESKTDSTTVSADTTAAATTLTADTAPANVLTDAEKADGWKLLFNGQNLDGWHIYKGKTSNSWVAENGTLHCLGSEKDKSDKRADLTSDSTYDNFELQADWKLAPKGNSGIIYLASEEFDAAYKSGPEYQLIDDENFPEKLEGWQKTGANYAMGDPLVAAAKPIGEWNQARIIVNKGHVEHWLNGQKTAEYTIGSPEWKKAKETGKWKDAKGYGATKKGHIDLQDHGSEIWFKNVKIKELK</sequence>
<dbReference type="Gene3D" id="2.60.120.560">
    <property type="entry name" value="Exo-inulinase, domain 1"/>
    <property type="match status" value="1"/>
</dbReference>
<evidence type="ECO:0000313" key="4">
    <source>
        <dbReference type="Proteomes" id="UP000198984"/>
    </source>
</evidence>
<dbReference type="AlphaFoldDB" id="A0A1H7LI26"/>
<keyword evidence="1" id="KW-0732">Signal</keyword>
<feature type="domain" description="3-keto-alpha-glucoside-1,2-lyase/3-keto-2-hydroxy-glucal hydratase" evidence="2">
    <location>
        <begin position="63"/>
        <end position="262"/>
    </location>
</feature>
<feature type="signal peptide" evidence="1">
    <location>
        <begin position="1"/>
        <end position="18"/>
    </location>
</feature>
<dbReference type="Proteomes" id="UP000198984">
    <property type="component" value="Unassembled WGS sequence"/>
</dbReference>
<dbReference type="OrthoDB" id="659240at2"/>
<organism evidence="3 4">
    <name type="scientific">Chitinophaga rupis</name>
    <dbReference type="NCBI Taxonomy" id="573321"/>
    <lineage>
        <taxon>Bacteria</taxon>
        <taxon>Pseudomonadati</taxon>
        <taxon>Bacteroidota</taxon>
        <taxon>Chitinophagia</taxon>
        <taxon>Chitinophagales</taxon>
        <taxon>Chitinophagaceae</taxon>
        <taxon>Chitinophaga</taxon>
    </lineage>
</organism>
<dbReference type="PROSITE" id="PS51257">
    <property type="entry name" value="PROKAR_LIPOPROTEIN"/>
    <property type="match status" value="1"/>
</dbReference>
<dbReference type="Pfam" id="PF06439">
    <property type="entry name" value="3keto-disac_hyd"/>
    <property type="match status" value="1"/>
</dbReference>
<evidence type="ECO:0000256" key="1">
    <source>
        <dbReference type="SAM" id="SignalP"/>
    </source>
</evidence>
<evidence type="ECO:0000313" key="3">
    <source>
        <dbReference type="EMBL" id="SEK98594.1"/>
    </source>
</evidence>
<keyword evidence="4" id="KW-1185">Reference proteome</keyword>
<dbReference type="EMBL" id="FOBB01000001">
    <property type="protein sequence ID" value="SEK98594.1"/>
    <property type="molecule type" value="Genomic_DNA"/>
</dbReference>
<proteinExistence type="predicted"/>